<feature type="compositionally biased region" description="Polar residues" evidence="15">
    <location>
        <begin position="649"/>
        <end position="658"/>
    </location>
</feature>
<organism evidence="18 19">
    <name type="scientific">Xyrichtys novacula</name>
    <name type="common">Pearly razorfish</name>
    <name type="synonym">Hemipteronotus novacula</name>
    <dbReference type="NCBI Taxonomy" id="13765"/>
    <lineage>
        <taxon>Eukaryota</taxon>
        <taxon>Metazoa</taxon>
        <taxon>Chordata</taxon>
        <taxon>Craniata</taxon>
        <taxon>Vertebrata</taxon>
        <taxon>Euteleostomi</taxon>
        <taxon>Actinopterygii</taxon>
        <taxon>Neopterygii</taxon>
        <taxon>Teleostei</taxon>
        <taxon>Neoteleostei</taxon>
        <taxon>Acanthomorphata</taxon>
        <taxon>Eupercaria</taxon>
        <taxon>Labriformes</taxon>
        <taxon>Labridae</taxon>
        <taxon>Xyrichtys</taxon>
    </lineage>
</organism>
<keyword evidence="2 14" id="KW-0813">Transport</keyword>
<proteinExistence type="inferred from homology"/>
<feature type="transmembrane region" description="Helical" evidence="16">
    <location>
        <begin position="113"/>
        <end position="136"/>
    </location>
</feature>
<evidence type="ECO:0000256" key="15">
    <source>
        <dbReference type="SAM" id="MobiDB-lite"/>
    </source>
</evidence>
<evidence type="ECO:0000256" key="13">
    <source>
        <dbReference type="ARBA" id="ARBA00044691"/>
    </source>
</evidence>
<dbReference type="PANTHER" id="PTHR11003:SF344">
    <property type="entry name" value="POTASSIUM CHANNEL SUBFAMILY K MEMBER 2-LIKE"/>
    <property type="match status" value="1"/>
</dbReference>
<dbReference type="GO" id="GO:0015271">
    <property type="term" value="F:outward rectifier potassium channel activity"/>
    <property type="evidence" value="ECO:0007669"/>
    <property type="project" value="TreeGrafter"/>
</dbReference>
<dbReference type="GO" id="GO:0030322">
    <property type="term" value="P:stabilization of membrane potential"/>
    <property type="evidence" value="ECO:0007669"/>
    <property type="project" value="TreeGrafter"/>
</dbReference>
<accession>A0AAV1FCE1</accession>
<feature type="compositionally biased region" description="Basic and acidic residues" evidence="15">
    <location>
        <begin position="639"/>
        <end position="648"/>
    </location>
</feature>
<evidence type="ECO:0000256" key="12">
    <source>
        <dbReference type="ARBA" id="ARBA00044657"/>
    </source>
</evidence>
<evidence type="ECO:0000256" key="10">
    <source>
        <dbReference type="ARBA" id="ARBA00023303"/>
    </source>
</evidence>
<dbReference type="EMBL" id="OY660869">
    <property type="protein sequence ID" value="CAJ1058738.1"/>
    <property type="molecule type" value="Genomic_DNA"/>
</dbReference>
<feature type="compositionally biased region" description="Basic residues" evidence="15">
    <location>
        <begin position="569"/>
        <end position="583"/>
    </location>
</feature>
<feature type="region of interest" description="Disordered" evidence="15">
    <location>
        <begin position="406"/>
        <end position="428"/>
    </location>
</feature>
<keyword evidence="9" id="KW-1015">Disulfide bond</keyword>
<evidence type="ECO:0000256" key="14">
    <source>
        <dbReference type="RuleBase" id="RU003857"/>
    </source>
</evidence>
<gene>
    <name evidence="18" type="ORF">XNOV1_A033191</name>
</gene>
<evidence type="ECO:0000256" key="11">
    <source>
        <dbReference type="ARBA" id="ARBA00034430"/>
    </source>
</evidence>
<feature type="compositionally biased region" description="Basic and acidic residues" evidence="15">
    <location>
        <begin position="555"/>
        <end position="568"/>
    </location>
</feature>
<evidence type="ECO:0000256" key="1">
    <source>
        <dbReference type="ARBA" id="ARBA00004651"/>
    </source>
</evidence>
<dbReference type="GO" id="GO:0022841">
    <property type="term" value="F:potassium ion leak channel activity"/>
    <property type="evidence" value="ECO:0007669"/>
    <property type="project" value="TreeGrafter"/>
</dbReference>
<evidence type="ECO:0000256" key="8">
    <source>
        <dbReference type="ARBA" id="ARBA00023136"/>
    </source>
</evidence>
<evidence type="ECO:0000256" key="9">
    <source>
        <dbReference type="ARBA" id="ARBA00023157"/>
    </source>
</evidence>
<feature type="transmembrane region" description="Helical" evidence="16">
    <location>
        <begin position="88"/>
        <end position="107"/>
    </location>
</feature>
<protein>
    <submittedName>
        <fullName evidence="18">Uncharacterized protein kcnk4a isoform X1</fullName>
    </submittedName>
</protein>
<evidence type="ECO:0000256" key="6">
    <source>
        <dbReference type="ARBA" id="ARBA00022989"/>
    </source>
</evidence>
<feature type="transmembrane region" description="Helical" evidence="16">
    <location>
        <begin position="6"/>
        <end position="27"/>
    </location>
</feature>
<feature type="compositionally biased region" description="Pro residues" evidence="15">
    <location>
        <begin position="602"/>
        <end position="611"/>
    </location>
</feature>
<dbReference type="AlphaFoldDB" id="A0AAV1FCE1"/>
<keyword evidence="8 16" id="KW-0472">Membrane</keyword>
<keyword evidence="19" id="KW-1185">Reference proteome</keyword>
<evidence type="ECO:0000259" key="17">
    <source>
        <dbReference type="Pfam" id="PF07885"/>
    </source>
</evidence>
<keyword evidence="3" id="KW-1003">Cell membrane</keyword>
<feature type="domain" description="Potassium channel" evidence="17">
    <location>
        <begin position="80"/>
        <end position="138"/>
    </location>
</feature>
<evidence type="ECO:0000256" key="3">
    <source>
        <dbReference type="ARBA" id="ARBA00022475"/>
    </source>
</evidence>
<keyword evidence="4 14" id="KW-0812">Transmembrane</keyword>
<comment type="similarity">
    <text evidence="14">Belongs to the two pore domain potassium channel (TC 1.A.1.8) family.</text>
</comment>
<keyword evidence="7 14" id="KW-0406">Ion transport</keyword>
<keyword evidence="10 14" id="KW-0407">Ion channel</keyword>
<evidence type="ECO:0000256" key="2">
    <source>
        <dbReference type="ARBA" id="ARBA00022448"/>
    </source>
</evidence>
<feature type="domain" description="Potassium channel" evidence="17">
    <location>
        <begin position="178"/>
        <end position="255"/>
    </location>
</feature>
<dbReference type="PANTHER" id="PTHR11003">
    <property type="entry name" value="POTASSIUM CHANNEL, SUBFAMILY K"/>
    <property type="match status" value="1"/>
</dbReference>
<keyword evidence="5" id="KW-0630">Potassium</keyword>
<evidence type="ECO:0000256" key="16">
    <source>
        <dbReference type="SAM" id="Phobius"/>
    </source>
</evidence>
<evidence type="ECO:0000256" key="4">
    <source>
        <dbReference type="ARBA" id="ARBA00022692"/>
    </source>
</evidence>
<comment type="catalytic activity">
    <reaction evidence="12">
        <text>Rb(+)(in) = Rb(+)(out)</text>
        <dbReference type="Rhea" id="RHEA:78547"/>
        <dbReference type="ChEBI" id="CHEBI:49847"/>
    </reaction>
</comment>
<dbReference type="InterPro" id="IPR003976">
    <property type="entry name" value="2pore_dom_K_chnl_TREK"/>
</dbReference>
<dbReference type="PRINTS" id="PR01499">
    <property type="entry name" value="TREKCHANNEL"/>
</dbReference>
<name>A0AAV1FCE1_XYRNO</name>
<dbReference type="Proteomes" id="UP001178508">
    <property type="component" value="Chromosome 6"/>
</dbReference>
<dbReference type="InterPro" id="IPR003280">
    <property type="entry name" value="2pore_dom_K_chnl"/>
</dbReference>
<comment type="catalytic activity">
    <reaction evidence="13">
        <text>Cs(+)(in) = Cs(+)(out)</text>
        <dbReference type="Rhea" id="RHEA:78555"/>
        <dbReference type="ChEBI" id="CHEBI:49547"/>
    </reaction>
</comment>
<dbReference type="Gene3D" id="1.10.287.70">
    <property type="match status" value="1"/>
</dbReference>
<feature type="region of interest" description="Disordered" evidence="15">
    <location>
        <begin position="549"/>
        <end position="658"/>
    </location>
</feature>
<dbReference type="Pfam" id="PF07885">
    <property type="entry name" value="Ion_trans_2"/>
    <property type="match status" value="2"/>
</dbReference>
<feature type="transmembrane region" description="Helical" evidence="16">
    <location>
        <begin position="231"/>
        <end position="254"/>
    </location>
</feature>
<feature type="region of interest" description="Disordered" evidence="15">
    <location>
        <begin position="349"/>
        <end position="379"/>
    </location>
</feature>
<feature type="transmembrane region" description="Helical" evidence="16">
    <location>
        <begin position="167"/>
        <end position="188"/>
    </location>
</feature>
<feature type="compositionally biased region" description="Polar residues" evidence="15">
    <location>
        <begin position="622"/>
        <end position="638"/>
    </location>
</feature>
<keyword evidence="6 16" id="KW-1133">Transmembrane helix</keyword>
<dbReference type="InterPro" id="IPR013099">
    <property type="entry name" value="K_chnl_dom"/>
</dbReference>
<dbReference type="SUPFAM" id="SSF81324">
    <property type="entry name" value="Voltage-gated potassium channels"/>
    <property type="match status" value="2"/>
</dbReference>
<sequence length="658" mass="72504">MRGTTLFALLTGVMLYLVMGALVFRTLEAPSENEAFKNLLNETQTFLKNKSCVTEVEFHKLVKDVAYAVEAGLDMSSLPANFTSRWDIASAFFFCGTIITTIGFGNLSPRTWYGQLFCVCYALVGIPMFGILLAGVGDHMGTVLRRAVGKIETLFLKRKVRPTTVRVISAVLSILVGCLIFLAVPTVVFQKVEDWTFLEALYFVVITLTTVGFGDYVPAGGRTGGILFKPLVWLWIVFGLAYFASILTMIGNWLRVLSKRTRAEMEELRAHATDWTQNIQNMSMDFRIPNPLEFNDPFLLQRRRWKRSERRRIRRGAQGTLGQWVRGGSENGHLPNRWASLSRSMSQLDTHSSLERAAAAKSRPRVSADGTVSRAGPRPRVEPAVVLQVEARSFPHHLARSFSLPVAPSTSELDPGGAALQNGSLSGSESSFDSRSDCSSVSSSFVTLQVPTRFQTCCTVQEEGQMRAAQISMVQEKLKVIPAEECESVAKNTFKHPAPIFLCPSLSPQPSCLPSSSTPILFPSFPLNVASSSGCQLLDFFGENLAYIDESSDTPSDHVHSAASEERRRRPRKPKRRSMRRQLPHSLSPGQVRRPSSDTQPPSNPPTPPPDSSSLSDVASCEDQSGSHSGSNCTQNTEVEARADRADKSSPQLQTPYT</sequence>
<dbReference type="PRINTS" id="PR01333">
    <property type="entry name" value="2POREKCHANEL"/>
</dbReference>
<evidence type="ECO:0000313" key="18">
    <source>
        <dbReference type="EMBL" id="CAJ1058738.1"/>
    </source>
</evidence>
<feature type="transmembrane region" description="Helical" evidence="16">
    <location>
        <begin position="200"/>
        <end position="219"/>
    </location>
</feature>
<comment type="catalytic activity">
    <reaction evidence="11">
        <text>K(+)(in) = K(+)(out)</text>
        <dbReference type="Rhea" id="RHEA:29463"/>
        <dbReference type="ChEBI" id="CHEBI:29103"/>
    </reaction>
</comment>
<dbReference type="GO" id="GO:0005886">
    <property type="term" value="C:plasma membrane"/>
    <property type="evidence" value="ECO:0007669"/>
    <property type="project" value="UniProtKB-SubCell"/>
</dbReference>
<evidence type="ECO:0000256" key="7">
    <source>
        <dbReference type="ARBA" id="ARBA00023065"/>
    </source>
</evidence>
<reference evidence="18" key="1">
    <citation type="submission" date="2023-08" db="EMBL/GenBank/DDBJ databases">
        <authorList>
            <person name="Alioto T."/>
            <person name="Alioto T."/>
            <person name="Gomez Garrido J."/>
        </authorList>
    </citation>
    <scope>NUCLEOTIDE SEQUENCE</scope>
</reference>
<evidence type="ECO:0000313" key="19">
    <source>
        <dbReference type="Proteomes" id="UP001178508"/>
    </source>
</evidence>
<evidence type="ECO:0000256" key="5">
    <source>
        <dbReference type="ARBA" id="ARBA00022958"/>
    </source>
</evidence>
<comment type="subcellular location">
    <subcellularLocation>
        <location evidence="1">Cell membrane</location>
        <topology evidence="1">Multi-pass membrane protein</topology>
    </subcellularLocation>
</comment>